<keyword evidence="2" id="KW-0808">Transferase</keyword>
<comment type="caution">
    <text evidence="2">The sequence shown here is derived from an EMBL/GenBank/DDBJ whole genome shotgun (WGS) entry which is preliminary data.</text>
</comment>
<dbReference type="SUPFAM" id="SSF53448">
    <property type="entry name" value="Nucleotide-diphospho-sugar transferases"/>
    <property type="match status" value="1"/>
</dbReference>
<dbReference type="InterPro" id="IPR029044">
    <property type="entry name" value="Nucleotide-diphossugar_trans"/>
</dbReference>
<evidence type="ECO:0000313" key="2">
    <source>
        <dbReference type="EMBL" id="MBW4565256.1"/>
    </source>
</evidence>
<proteinExistence type="predicted"/>
<dbReference type="NCBIfam" id="TIGR02623">
    <property type="entry name" value="G1P_cyt_trans"/>
    <property type="match status" value="1"/>
</dbReference>
<dbReference type="InterPro" id="IPR013446">
    <property type="entry name" value="G1P_cyt_trans-like"/>
</dbReference>
<gene>
    <name evidence="2" type="primary">rfbF</name>
    <name evidence="2" type="ORF">KME32_30060</name>
</gene>
<dbReference type="PANTHER" id="PTHR47183:SF1">
    <property type="entry name" value="GLUCOSE-1-PHOSPHATE CYTIDYLYLTRANSFERASE"/>
    <property type="match status" value="1"/>
</dbReference>
<evidence type="ECO:0000313" key="3">
    <source>
        <dbReference type="Proteomes" id="UP000715781"/>
    </source>
</evidence>
<reference evidence="2" key="1">
    <citation type="submission" date="2021-05" db="EMBL/GenBank/DDBJ databases">
        <authorList>
            <person name="Pietrasiak N."/>
            <person name="Ward R."/>
            <person name="Stajich J.E."/>
            <person name="Kurbessoian T."/>
        </authorList>
    </citation>
    <scope>NUCLEOTIDE SEQUENCE</scope>
    <source>
        <strain evidence="2">JT2-VF2</strain>
    </source>
</reference>
<name>A0A951Q4M4_9NOST</name>
<dbReference type="InterPro" id="IPR046981">
    <property type="entry name" value="G1P_cyt_trans"/>
</dbReference>
<sequence>MKVGILAGGLGTRLAEETESKPKPMVEIGGQPILWHIMRHYYHYGFKDFVIALGYKAEMIKKYMVDYSSLKSNLTVNLANGEIKRHGGYQLDWTVELIDTGLSTNTGGRIKRLAPYMGKDTFMLTWGDGVSDLNLQDLLAFHRRHGKLATMTVVRPPARFGLPTLDGDQVVEFSEKPQVHEGWINGAFFVLEPGVFDYVDSDRTQWEKEPLERLAKDGQLMAYRYSGFWQCMDTLRDKHRLEKLWDGGNAPWKIWEDKVDESIGYGTSRLHRNGNGTPAAVSGI</sequence>
<dbReference type="GO" id="GO:0047343">
    <property type="term" value="F:glucose-1-phosphate cytidylyltransferase activity"/>
    <property type="evidence" value="ECO:0007669"/>
    <property type="project" value="UniProtKB-EC"/>
</dbReference>
<organism evidence="2 3">
    <name type="scientific">Mojavia pulchra JT2-VF2</name>
    <dbReference type="NCBI Taxonomy" id="287848"/>
    <lineage>
        <taxon>Bacteria</taxon>
        <taxon>Bacillati</taxon>
        <taxon>Cyanobacteriota</taxon>
        <taxon>Cyanophyceae</taxon>
        <taxon>Nostocales</taxon>
        <taxon>Nostocaceae</taxon>
    </lineage>
</organism>
<dbReference type="EMBL" id="JAHHHN010000033">
    <property type="protein sequence ID" value="MBW4565256.1"/>
    <property type="molecule type" value="Genomic_DNA"/>
</dbReference>
<protein>
    <submittedName>
        <fullName evidence="2">Glucose-1-phosphate cytidylyltransferase</fullName>
        <ecNumber evidence="2">2.7.7.33</ecNumber>
    </submittedName>
</protein>
<dbReference type="Proteomes" id="UP000715781">
    <property type="component" value="Unassembled WGS sequence"/>
</dbReference>
<dbReference type="InterPro" id="IPR005835">
    <property type="entry name" value="NTP_transferase_dom"/>
</dbReference>
<dbReference type="AlphaFoldDB" id="A0A951Q4M4"/>
<accession>A0A951Q4M4</accession>
<dbReference type="Gene3D" id="3.90.550.10">
    <property type="entry name" value="Spore Coat Polysaccharide Biosynthesis Protein SpsA, Chain A"/>
    <property type="match status" value="1"/>
</dbReference>
<evidence type="ECO:0000259" key="1">
    <source>
        <dbReference type="Pfam" id="PF00483"/>
    </source>
</evidence>
<keyword evidence="2" id="KW-0548">Nucleotidyltransferase</keyword>
<dbReference type="EC" id="2.7.7.33" evidence="2"/>
<dbReference type="Pfam" id="PF00483">
    <property type="entry name" value="NTP_transferase"/>
    <property type="match status" value="1"/>
</dbReference>
<dbReference type="CDD" id="cd02524">
    <property type="entry name" value="G1P_cytidylyltransferase"/>
    <property type="match status" value="1"/>
</dbReference>
<reference evidence="2" key="2">
    <citation type="journal article" date="2022" name="Microbiol. Resour. Announc.">
        <title>Metagenome Sequencing to Explore Phylogenomics of Terrestrial Cyanobacteria.</title>
        <authorList>
            <person name="Ward R.D."/>
            <person name="Stajich J.E."/>
            <person name="Johansen J.R."/>
            <person name="Huntemann M."/>
            <person name="Clum A."/>
            <person name="Foster B."/>
            <person name="Foster B."/>
            <person name="Roux S."/>
            <person name="Palaniappan K."/>
            <person name="Varghese N."/>
            <person name="Mukherjee S."/>
            <person name="Reddy T.B.K."/>
            <person name="Daum C."/>
            <person name="Copeland A."/>
            <person name="Chen I.A."/>
            <person name="Ivanova N.N."/>
            <person name="Kyrpides N.C."/>
            <person name="Shapiro N."/>
            <person name="Eloe-Fadrosh E.A."/>
            <person name="Pietrasiak N."/>
        </authorList>
    </citation>
    <scope>NUCLEOTIDE SEQUENCE</scope>
    <source>
        <strain evidence="2">JT2-VF2</strain>
    </source>
</reference>
<feature type="domain" description="Nucleotidyl transferase" evidence="1">
    <location>
        <begin position="5"/>
        <end position="221"/>
    </location>
</feature>
<dbReference type="GO" id="GO:0009243">
    <property type="term" value="P:O antigen biosynthetic process"/>
    <property type="evidence" value="ECO:0007669"/>
    <property type="project" value="InterPro"/>
</dbReference>
<dbReference type="PANTHER" id="PTHR47183">
    <property type="entry name" value="GLUCOSE-1-PHOSPHATE CYTIDYLYLTRANSFERASE-RELATED"/>
    <property type="match status" value="1"/>
</dbReference>